<evidence type="ECO:0000313" key="2">
    <source>
        <dbReference type="Proteomes" id="UP000318801"/>
    </source>
</evidence>
<keyword evidence="2" id="KW-1185">Reference proteome</keyword>
<organism evidence="1 2">
    <name type="scientific">Martelella alba</name>
    <dbReference type="NCBI Taxonomy" id="2590451"/>
    <lineage>
        <taxon>Bacteria</taxon>
        <taxon>Pseudomonadati</taxon>
        <taxon>Pseudomonadota</taxon>
        <taxon>Alphaproteobacteria</taxon>
        <taxon>Hyphomicrobiales</taxon>
        <taxon>Aurantimonadaceae</taxon>
        <taxon>Martelella</taxon>
    </lineage>
</organism>
<protein>
    <submittedName>
        <fullName evidence="1">Uncharacterized protein</fullName>
    </submittedName>
</protein>
<dbReference type="Proteomes" id="UP000318801">
    <property type="component" value="Unassembled WGS sequence"/>
</dbReference>
<comment type="caution">
    <text evidence="1">The sequence shown here is derived from an EMBL/GenBank/DDBJ whole genome shotgun (WGS) entry which is preliminary data.</text>
</comment>
<dbReference type="RefSeq" id="WP_141151276.1">
    <property type="nucleotide sequence ID" value="NZ_VHLG01000036.1"/>
</dbReference>
<name>A0A506TYK5_9HYPH</name>
<dbReference type="EMBL" id="VHLG01000036">
    <property type="protein sequence ID" value="TPW26288.1"/>
    <property type="molecule type" value="Genomic_DNA"/>
</dbReference>
<dbReference type="AlphaFoldDB" id="A0A506TYK5"/>
<reference evidence="1 2" key="1">
    <citation type="submission" date="2019-06" db="EMBL/GenBank/DDBJ databases">
        <authorList>
            <person name="Li M."/>
        </authorList>
    </citation>
    <scope>NUCLEOTIDE SEQUENCE [LARGE SCALE GENOMIC DNA]</scope>
    <source>
        <strain evidence="1 2">BGMRC2036</strain>
    </source>
</reference>
<gene>
    <name evidence="1" type="ORF">FJU08_22500</name>
</gene>
<sequence>MTFIASAFDPHKGRVSLFYCHRIEGLGGINGLSRVFNWKRRGSTIILLNITGNNIGSIEMPLNAFPSRASGVVANDINFVMTRK</sequence>
<evidence type="ECO:0000313" key="1">
    <source>
        <dbReference type="EMBL" id="TPW26288.1"/>
    </source>
</evidence>
<proteinExistence type="predicted"/>
<accession>A0A506TYK5</accession>
<dbReference type="OrthoDB" id="7916869at2"/>